<dbReference type="Pfam" id="PF05873">
    <property type="entry name" value="Mt_ATP-synt_D"/>
    <property type="match status" value="1"/>
</dbReference>
<evidence type="ECO:0000256" key="1">
    <source>
        <dbReference type="ARBA" id="ARBA00004273"/>
    </source>
</evidence>
<name>A0ABD3MXF6_9STRA</name>
<keyword evidence="6" id="KW-0999">Mitochondrion inner membrane</keyword>
<keyword evidence="11" id="KW-1185">Reference proteome</keyword>
<dbReference type="InterPro" id="IPR008689">
    <property type="entry name" value="ATP_synth_F0_dsu_mt"/>
</dbReference>
<evidence type="ECO:0000256" key="2">
    <source>
        <dbReference type="ARBA" id="ARBA00006842"/>
    </source>
</evidence>
<keyword evidence="5" id="KW-0375">Hydrogen ion transport</keyword>
<sequence>MIYRLLAVGHRFSRSRNTLTMMSGAIRRTTQRLSSVDWSSPVFKGDHEISAMVSSFRAWTAQADAMAEKFSAPPTPIDFAAAKKSVRDVALVEALEKMYKSAKPPAETFAWSAEDQAKKAQLVEDAKADMAFTKEMIDDTEKEIVYMRLNKTTRDMSVNDMKEIYPDIAEEVENEIENREWFKDTLNK</sequence>
<evidence type="ECO:0000256" key="4">
    <source>
        <dbReference type="ARBA" id="ARBA00022547"/>
    </source>
</evidence>
<evidence type="ECO:0008006" key="12">
    <source>
        <dbReference type="Google" id="ProtNLM"/>
    </source>
</evidence>
<accession>A0ABD3MXF6</accession>
<evidence type="ECO:0000256" key="7">
    <source>
        <dbReference type="ARBA" id="ARBA00023065"/>
    </source>
</evidence>
<reference evidence="10 11" key="1">
    <citation type="submission" date="2024-10" db="EMBL/GenBank/DDBJ databases">
        <title>Updated reference genomes for cyclostephanoid diatoms.</title>
        <authorList>
            <person name="Roberts W.R."/>
            <person name="Alverson A.J."/>
        </authorList>
    </citation>
    <scope>NUCLEOTIDE SEQUENCE [LARGE SCALE GENOMIC DNA]</scope>
    <source>
        <strain evidence="10 11">AJA010-31</strain>
    </source>
</reference>
<keyword evidence="4" id="KW-0138">CF(0)</keyword>
<comment type="caution">
    <text evidence="10">The sequence shown here is derived from an EMBL/GenBank/DDBJ whole genome shotgun (WGS) entry which is preliminary data.</text>
</comment>
<comment type="similarity">
    <text evidence="2">Belongs to the ATPase d subunit family.</text>
</comment>
<keyword evidence="8" id="KW-0496">Mitochondrion</keyword>
<evidence type="ECO:0000256" key="3">
    <source>
        <dbReference type="ARBA" id="ARBA00022448"/>
    </source>
</evidence>
<dbReference type="SUPFAM" id="SSF161065">
    <property type="entry name" value="ATP synthase D chain-like"/>
    <property type="match status" value="1"/>
</dbReference>
<dbReference type="GO" id="GO:1902600">
    <property type="term" value="P:proton transmembrane transport"/>
    <property type="evidence" value="ECO:0007669"/>
    <property type="project" value="UniProtKB-KW"/>
</dbReference>
<evidence type="ECO:0000256" key="6">
    <source>
        <dbReference type="ARBA" id="ARBA00022792"/>
    </source>
</evidence>
<keyword evidence="7" id="KW-0406">Ion transport</keyword>
<dbReference type="Gene3D" id="6.10.280.70">
    <property type="match status" value="1"/>
</dbReference>
<dbReference type="AlphaFoldDB" id="A0ABD3MXF6"/>
<evidence type="ECO:0000256" key="9">
    <source>
        <dbReference type="ARBA" id="ARBA00023136"/>
    </source>
</evidence>
<evidence type="ECO:0000256" key="8">
    <source>
        <dbReference type="ARBA" id="ARBA00023128"/>
    </source>
</evidence>
<protein>
    <recommendedName>
        <fullName evidence="12">ATP synthase subunit d, mitochondrial</fullName>
    </recommendedName>
</protein>
<dbReference type="PANTHER" id="PTHR12700">
    <property type="entry name" value="ATP SYNTHASE SUBUNIT D, MITOCHONDRIAL"/>
    <property type="match status" value="1"/>
</dbReference>
<dbReference type="EMBL" id="JALLPJ020001345">
    <property type="protein sequence ID" value="KAL3768549.1"/>
    <property type="molecule type" value="Genomic_DNA"/>
</dbReference>
<keyword evidence="3" id="KW-0813">Transport</keyword>
<comment type="subcellular location">
    <subcellularLocation>
        <location evidence="1">Mitochondrion inner membrane</location>
    </subcellularLocation>
</comment>
<evidence type="ECO:0000313" key="11">
    <source>
        <dbReference type="Proteomes" id="UP001530400"/>
    </source>
</evidence>
<organism evidence="10 11">
    <name type="scientific">Cyclotella atomus</name>
    <dbReference type="NCBI Taxonomy" id="382360"/>
    <lineage>
        <taxon>Eukaryota</taxon>
        <taxon>Sar</taxon>
        <taxon>Stramenopiles</taxon>
        <taxon>Ochrophyta</taxon>
        <taxon>Bacillariophyta</taxon>
        <taxon>Coscinodiscophyceae</taxon>
        <taxon>Thalassiosirophycidae</taxon>
        <taxon>Stephanodiscales</taxon>
        <taxon>Stephanodiscaceae</taxon>
        <taxon>Cyclotella</taxon>
    </lineage>
</organism>
<proteinExistence type="inferred from homology"/>
<dbReference type="GO" id="GO:0005743">
    <property type="term" value="C:mitochondrial inner membrane"/>
    <property type="evidence" value="ECO:0007669"/>
    <property type="project" value="UniProtKB-SubCell"/>
</dbReference>
<evidence type="ECO:0000256" key="5">
    <source>
        <dbReference type="ARBA" id="ARBA00022781"/>
    </source>
</evidence>
<dbReference type="InterPro" id="IPR036228">
    <property type="entry name" value="ATP_synth_F0_dsu_sf_mt"/>
</dbReference>
<dbReference type="GO" id="GO:0045259">
    <property type="term" value="C:proton-transporting ATP synthase complex"/>
    <property type="evidence" value="ECO:0007669"/>
    <property type="project" value="UniProtKB-KW"/>
</dbReference>
<evidence type="ECO:0000313" key="10">
    <source>
        <dbReference type="EMBL" id="KAL3768549.1"/>
    </source>
</evidence>
<keyword evidence="9" id="KW-0472">Membrane</keyword>
<gene>
    <name evidence="10" type="ORF">ACHAWO_011504</name>
</gene>
<dbReference type="Proteomes" id="UP001530400">
    <property type="component" value="Unassembled WGS sequence"/>
</dbReference>